<evidence type="ECO:0000256" key="1">
    <source>
        <dbReference type="ARBA" id="ARBA00007357"/>
    </source>
</evidence>
<evidence type="ECO:0000313" key="6">
    <source>
        <dbReference type="Proteomes" id="UP000821853"/>
    </source>
</evidence>
<dbReference type="PANTHER" id="PTHR11733">
    <property type="entry name" value="ZINC METALLOPROTEASE FAMILY M13 NEPRILYSIN-RELATED"/>
    <property type="match status" value="1"/>
</dbReference>
<feature type="region of interest" description="Disordered" evidence="2">
    <location>
        <begin position="25"/>
        <end position="79"/>
    </location>
</feature>
<name>A0A9J6H9P8_HAELO</name>
<keyword evidence="3" id="KW-1133">Transmembrane helix</keyword>
<keyword evidence="3" id="KW-0472">Membrane</keyword>
<dbReference type="OrthoDB" id="6500719at2759"/>
<dbReference type="GO" id="GO:0005886">
    <property type="term" value="C:plasma membrane"/>
    <property type="evidence" value="ECO:0007669"/>
    <property type="project" value="TreeGrafter"/>
</dbReference>
<dbReference type="InterPro" id="IPR024079">
    <property type="entry name" value="MetalloPept_cat_dom_sf"/>
</dbReference>
<proteinExistence type="inferred from homology"/>
<keyword evidence="6" id="KW-1185">Reference proteome</keyword>
<evidence type="ECO:0000256" key="2">
    <source>
        <dbReference type="SAM" id="MobiDB-lite"/>
    </source>
</evidence>
<dbReference type="OMA" id="CKIDSPM"/>
<feature type="transmembrane region" description="Helical" evidence="3">
    <location>
        <begin position="86"/>
        <end position="109"/>
    </location>
</feature>
<dbReference type="GO" id="GO:0004222">
    <property type="term" value="F:metalloendopeptidase activity"/>
    <property type="evidence" value="ECO:0007669"/>
    <property type="project" value="InterPro"/>
</dbReference>
<dbReference type="Gene3D" id="1.10.1380.10">
    <property type="entry name" value="Neutral endopeptidase , domain2"/>
    <property type="match status" value="1"/>
</dbReference>
<dbReference type="AlphaFoldDB" id="A0A9J6H9P8"/>
<dbReference type="Pfam" id="PF05649">
    <property type="entry name" value="Peptidase_M13_N"/>
    <property type="match status" value="1"/>
</dbReference>
<evidence type="ECO:0000313" key="5">
    <source>
        <dbReference type="EMBL" id="KAH9383632.1"/>
    </source>
</evidence>
<dbReference type="InterPro" id="IPR042089">
    <property type="entry name" value="Peptidase_M13_dom_2"/>
</dbReference>
<comment type="similarity">
    <text evidence="1">Belongs to the peptidase M13 family.</text>
</comment>
<organism evidence="5 6">
    <name type="scientific">Haemaphysalis longicornis</name>
    <name type="common">Bush tick</name>
    <dbReference type="NCBI Taxonomy" id="44386"/>
    <lineage>
        <taxon>Eukaryota</taxon>
        <taxon>Metazoa</taxon>
        <taxon>Ecdysozoa</taxon>
        <taxon>Arthropoda</taxon>
        <taxon>Chelicerata</taxon>
        <taxon>Arachnida</taxon>
        <taxon>Acari</taxon>
        <taxon>Parasitiformes</taxon>
        <taxon>Ixodida</taxon>
        <taxon>Ixodoidea</taxon>
        <taxon>Ixodidae</taxon>
        <taxon>Haemaphysalinae</taxon>
        <taxon>Haemaphysalis</taxon>
    </lineage>
</organism>
<dbReference type="PANTHER" id="PTHR11733:SF241">
    <property type="entry name" value="GH26575P-RELATED"/>
    <property type="match status" value="1"/>
</dbReference>
<dbReference type="InterPro" id="IPR000718">
    <property type="entry name" value="Peptidase_M13"/>
</dbReference>
<evidence type="ECO:0000256" key="3">
    <source>
        <dbReference type="SAM" id="Phobius"/>
    </source>
</evidence>
<dbReference type="EMBL" id="JABSTR010001215">
    <property type="protein sequence ID" value="KAH9383632.1"/>
    <property type="molecule type" value="Genomic_DNA"/>
</dbReference>
<gene>
    <name evidence="5" type="ORF">HPB48_025325</name>
</gene>
<protein>
    <recommendedName>
        <fullName evidence="4">Peptidase M13 N-terminal domain-containing protein</fullName>
    </recommendedName>
</protein>
<dbReference type="InterPro" id="IPR008753">
    <property type="entry name" value="Peptidase_M13_N"/>
</dbReference>
<reference evidence="5 6" key="1">
    <citation type="journal article" date="2020" name="Cell">
        <title>Large-Scale Comparative Analyses of Tick Genomes Elucidate Their Genetic Diversity and Vector Capacities.</title>
        <authorList>
            <consortium name="Tick Genome and Microbiome Consortium (TIGMIC)"/>
            <person name="Jia N."/>
            <person name="Wang J."/>
            <person name="Shi W."/>
            <person name="Du L."/>
            <person name="Sun Y."/>
            <person name="Zhan W."/>
            <person name="Jiang J.F."/>
            <person name="Wang Q."/>
            <person name="Zhang B."/>
            <person name="Ji P."/>
            <person name="Bell-Sakyi L."/>
            <person name="Cui X.M."/>
            <person name="Yuan T.T."/>
            <person name="Jiang B.G."/>
            <person name="Yang W.F."/>
            <person name="Lam T.T."/>
            <person name="Chang Q.C."/>
            <person name="Ding S.J."/>
            <person name="Wang X.J."/>
            <person name="Zhu J.G."/>
            <person name="Ruan X.D."/>
            <person name="Zhao L."/>
            <person name="Wei J.T."/>
            <person name="Ye R.Z."/>
            <person name="Que T.C."/>
            <person name="Du C.H."/>
            <person name="Zhou Y.H."/>
            <person name="Cheng J.X."/>
            <person name="Dai P.F."/>
            <person name="Guo W.B."/>
            <person name="Han X.H."/>
            <person name="Huang E.J."/>
            <person name="Li L.F."/>
            <person name="Wei W."/>
            <person name="Gao Y.C."/>
            <person name="Liu J.Z."/>
            <person name="Shao H.Z."/>
            <person name="Wang X."/>
            <person name="Wang C.C."/>
            <person name="Yang T.C."/>
            <person name="Huo Q.B."/>
            <person name="Li W."/>
            <person name="Chen H.Y."/>
            <person name="Chen S.E."/>
            <person name="Zhou L.G."/>
            <person name="Ni X.B."/>
            <person name="Tian J.H."/>
            <person name="Sheng Y."/>
            <person name="Liu T."/>
            <person name="Pan Y.S."/>
            <person name="Xia L.Y."/>
            <person name="Li J."/>
            <person name="Zhao F."/>
            <person name="Cao W.C."/>
        </authorList>
    </citation>
    <scope>NUCLEOTIDE SEQUENCE [LARGE SCALE GENOMIC DNA]</scope>
    <source>
        <strain evidence="5">HaeL-2018</strain>
    </source>
</reference>
<dbReference type="Proteomes" id="UP000821853">
    <property type="component" value="Unassembled WGS sequence"/>
</dbReference>
<feature type="domain" description="Peptidase M13 N-terminal" evidence="4">
    <location>
        <begin position="150"/>
        <end position="531"/>
    </location>
</feature>
<dbReference type="Gene3D" id="3.40.390.10">
    <property type="entry name" value="Collagenase (Catalytic Domain)"/>
    <property type="match status" value="2"/>
</dbReference>
<dbReference type="VEuPathDB" id="VectorBase:HLOH_044693"/>
<evidence type="ECO:0000259" key="4">
    <source>
        <dbReference type="Pfam" id="PF05649"/>
    </source>
</evidence>
<dbReference type="SUPFAM" id="SSF55486">
    <property type="entry name" value="Metalloproteases ('zincins'), catalytic domain"/>
    <property type="match status" value="1"/>
</dbReference>
<dbReference type="PROSITE" id="PS51885">
    <property type="entry name" value="NEPRILYSIN"/>
    <property type="match status" value="1"/>
</dbReference>
<keyword evidence="3" id="KW-0812">Transmembrane</keyword>
<accession>A0A9J6H9P8</accession>
<dbReference type="GO" id="GO:0016485">
    <property type="term" value="P:protein processing"/>
    <property type="evidence" value="ECO:0007669"/>
    <property type="project" value="TreeGrafter"/>
</dbReference>
<comment type="caution">
    <text evidence="5">The sequence shown here is derived from an EMBL/GenBank/DDBJ whole genome shotgun (WGS) entry which is preliminary data.</text>
</comment>
<sequence length="770" mass="85567">MNVVEQFENILLSRRGRRKVELLGYTKSGRPAAPASTPPSPALTGQSTRSPPVGGESVDSTKVSGMMPPTSELPDSRKRPSDTFEAFLFVAVCAMLVVMVLVLVAIYVYRVSHLPRSNDISLLPGKSCLTQGCVTHMRFLTDGLNRSLDPCHDFAAYVCSAWRAGSSPNPAIKRSQVGDVVRTWLGGLRDLLSVGPRELEVARKPLALFRSCLARRPASADDLADFRSFLSSLGLCWPDEDCPHADALGTLLALVYRWDVCFWMRIRVLHNFKHGDDGRRLALYTGPGLLVRQFVARHDRLNKSEEYLNHWTRHRDALLGRAPYASEAVAAATREKIERVMRGEEIIARALLETVNILNWDPKEILFADIQRHTANVSARRWLDNVNAHIAVASNALPFTEKHRLMVENRPVIEFVGKIFGLFSDREIVAHLSWQFVQVYGVVVDARLGDPFEQNGGELFCERQVVAAYAPLVATLQSKLRMPLADRASIENKLFGLVDRAAQMISTLAWLDIEARRVAVTKLRSLSTRLGPSEQLERLIKNIYSVFPNTTGQSFVKGWLRTRAALAAPTSMRYRNIAAGYEPLLSPYIITYDYLANAIDFSDPSLGMPFYYTDGTLAMFYGGIGFYFTAELLRLMDSCGLKIDPEGHVILPSWMSEGSRQNMFRKLSCSGAGASNVSPLLPYLPALEVTTRVFVQDVISSGVSLELNAELNEQKVLFMTLCRLACADPPLGIQALDCNAILKNTRAFAEAYGCGKDSPMNPSKKCGYFE</sequence>